<dbReference type="GO" id="GO:0005886">
    <property type="term" value="C:plasma membrane"/>
    <property type="evidence" value="ECO:0007669"/>
    <property type="project" value="UniProtKB-SubCell"/>
</dbReference>
<dbReference type="FunFam" id="3.30.70.270:FF:000001">
    <property type="entry name" value="Diguanylate cyclase domain protein"/>
    <property type="match status" value="1"/>
</dbReference>
<evidence type="ECO:0000256" key="4">
    <source>
        <dbReference type="SAM" id="Phobius"/>
    </source>
</evidence>
<evidence type="ECO:0000256" key="1">
    <source>
        <dbReference type="ARBA" id="ARBA00004236"/>
    </source>
</evidence>
<evidence type="ECO:0000259" key="6">
    <source>
        <dbReference type="PROSITE" id="PS50885"/>
    </source>
</evidence>
<dbReference type="Proteomes" id="UP000199318">
    <property type="component" value="Unassembled WGS sequence"/>
</dbReference>
<name>A0A1H9V223_9BACI</name>
<dbReference type="InterPro" id="IPR035919">
    <property type="entry name" value="EAL_sf"/>
</dbReference>
<dbReference type="AlphaFoldDB" id="A0A1H9V223"/>
<feature type="domain" description="EAL" evidence="5">
    <location>
        <begin position="882"/>
        <end position="1136"/>
    </location>
</feature>
<evidence type="ECO:0000259" key="7">
    <source>
        <dbReference type="PROSITE" id="PS50887"/>
    </source>
</evidence>
<dbReference type="Pfam" id="PF08448">
    <property type="entry name" value="PAS_4"/>
    <property type="match status" value="1"/>
</dbReference>
<gene>
    <name evidence="8" type="ORF">SAMN05444126_11749</name>
</gene>
<keyword evidence="4" id="KW-1133">Transmembrane helix</keyword>
<evidence type="ECO:0000259" key="5">
    <source>
        <dbReference type="PROSITE" id="PS50883"/>
    </source>
</evidence>
<dbReference type="GO" id="GO:0007165">
    <property type="term" value="P:signal transduction"/>
    <property type="evidence" value="ECO:0007669"/>
    <property type="project" value="InterPro"/>
</dbReference>
<dbReference type="InterPro" id="IPR000160">
    <property type="entry name" value="GGDEF_dom"/>
</dbReference>
<dbReference type="CDD" id="cd06225">
    <property type="entry name" value="HAMP"/>
    <property type="match status" value="1"/>
</dbReference>
<feature type="domain" description="GGDEF" evidence="7">
    <location>
        <begin position="740"/>
        <end position="873"/>
    </location>
</feature>
<dbReference type="SUPFAM" id="SSF55781">
    <property type="entry name" value="GAF domain-like"/>
    <property type="match status" value="1"/>
</dbReference>
<dbReference type="Pfam" id="PF00563">
    <property type="entry name" value="EAL"/>
    <property type="match status" value="1"/>
</dbReference>
<evidence type="ECO:0000313" key="8">
    <source>
        <dbReference type="EMBL" id="SES15766.1"/>
    </source>
</evidence>
<dbReference type="Gene3D" id="3.30.450.20">
    <property type="entry name" value="PAS domain"/>
    <property type="match status" value="1"/>
</dbReference>
<feature type="domain" description="HAMP" evidence="6">
    <location>
        <begin position="344"/>
        <end position="396"/>
    </location>
</feature>
<dbReference type="SUPFAM" id="SSF158472">
    <property type="entry name" value="HAMP domain-like"/>
    <property type="match status" value="1"/>
</dbReference>
<dbReference type="InterPro" id="IPR043128">
    <property type="entry name" value="Rev_trsase/Diguanyl_cyclase"/>
</dbReference>
<dbReference type="Gene3D" id="3.30.70.270">
    <property type="match status" value="1"/>
</dbReference>
<dbReference type="NCBIfam" id="TIGR00254">
    <property type="entry name" value="GGDEF"/>
    <property type="match status" value="1"/>
</dbReference>
<evidence type="ECO:0000256" key="2">
    <source>
        <dbReference type="ARBA" id="ARBA00022475"/>
    </source>
</evidence>
<keyword evidence="9" id="KW-1185">Reference proteome</keyword>
<dbReference type="EMBL" id="FOGV01000017">
    <property type="protein sequence ID" value="SES15766.1"/>
    <property type="molecule type" value="Genomic_DNA"/>
</dbReference>
<dbReference type="InterPro" id="IPR029016">
    <property type="entry name" value="GAF-like_dom_sf"/>
</dbReference>
<dbReference type="Pfam" id="PF00990">
    <property type="entry name" value="GGDEF"/>
    <property type="match status" value="1"/>
</dbReference>
<reference evidence="9" key="1">
    <citation type="submission" date="2016-10" db="EMBL/GenBank/DDBJ databases">
        <authorList>
            <person name="de Groot N.N."/>
        </authorList>
    </citation>
    <scope>NUCLEOTIDE SEQUENCE [LARGE SCALE GENOMIC DNA]</scope>
    <source>
        <strain evidence="9">10nlg</strain>
    </source>
</reference>
<dbReference type="SMART" id="SM00304">
    <property type="entry name" value="HAMP"/>
    <property type="match status" value="1"/>
</dbReference>
<sequence length="1140" mass="130272">MKRFLRPMIVLMDKLKYPEKFTVIALLVLIFAGSVLAPYVQELHDNREALDEGIDGIEMISDVRDLIEELQTQRGLMQVHYQNPAASEDYVSSRQRMLSYLREIDNHWLETISDYGVLNEWLYIYNDIHRLYDERQGELEAPFQLFEEQSALIQQLINLIHLVKNQTLYAIETDIESTVLINEMTNTILRGAETSARLRGMVSGQMAHGIAPDVYEDEIRVQKGVINNLRETYIYGNSVIFASFLTHEDLHKYFSENQDSLNELFLHIGSFLADGTIGAGAGDFFAESTESVDSYYSIFDEIIPLIETDLAERSAAVDRSLLFSFGAFGFVMLGLLYVFAGFYYSVVRTVSELSSTSEQVAAGDFTVRAALNTNDEMQTIGTTFNHMIGQVDGLFSENLSVLRDLQSSEQRFKSLFDYNPELVARFDKEGKVQELNPAFQKRIGLDFETGSDLSVFEKYISREDRINAGRCFYRSFQGETVEYMLKVVNRRGELLHLDVMNVPIIENGEVTGLFWLAKDVTSEYERENREKQVRKRTQQQNETILALSLSSNWDSETMIDEIVHSVSNVLRRERTTVWLEGADGFYLEALYDPYSTVSEKGLHVPENELRKLRDDFLRGLNIQLENVDEIIRTQPVAGQYFDANGIKAALITPVHTKGEVRGAVISESRIEGKVWEKDEERFVQSAAQLIATALERQATREREKEVQKMAFFDELTGLPNRRHFQQKLEKELTAHQDAETTKAVLCLDLDMFKHINDTWGHSAGDELLQVVTSRLQQESGEGVFVSRFGGDEFMLIISPVRSEKGIYEQVEHLLQLFDKPFKLGEADVYTTSSMGVSLFPDDSSDAEELIKNADMAMYEAKKNGRNKYVFFHQTLYESRLKRIELEGDLRRAVANSELQLHYQPQVNVQTGELSGAEALARWHHPKLGEVSPQDFIPLAEDTGLIIPLGNGLIYEACRSQRQFLDWNLPPVPLSVNVSVIQLMDERIVDEFRTNLARFHLDPSLIWLEVTESISAAHFDTIKNCLEKIRQIGVKVSIDDFGTGHSSLSYLKSFPVDVLKIDRSFIDTIHESEENQAIVRSIFEMAKGLKLTVIAEGIETSAQLAWIRHEQMIYGQGYYFSRPLSAENYRDYVHHNHFLNT</sequence>
<dbReference type="PROSITE" id="PS50885">
    <property type="entry name" value="HAMP"/>
    <property type="match status" value="1"/>
</dbReference>
<keyword evidence="4" id="KW-0812">Transmembrane</keyword>
<dbReference type="SMART" id="SM00267">
    <property type="entry name" value="GGDEF"/>
    <property type="match status" value="1"/>
</dbReference>
<feature type="transmembrane region" description="Helical" evidence="4">
    <location>
        <begin position="21"/>
        <end position="40"/>
    </location>
</feature>
<dbReference type="SMART" id="SM00065">
    <property type="entry name" value="GAF"/>
    <property type="match status" value="1"/>
</dbReference>
<dbReference type="Pfam" id="PF01590">
    <property type="entry name" value="GAF"/>
    <property type="match status" value="1"/>
</dbReference>
<dbReference type="InterPro" id="IPR013656">
    <property type="entry name" value="PAS_4"/>
</dbReference>
<proteinExistence type="predicted"/>
<keyword evidence="3 4" id="KW-0472">Membrane</keyword>
<dbReference type="InterPro" id="IPR001633">
    <property type="entry name" value="EAL_dom"/>
</dbReference>
<dbReference type="SMART" id="SM00052">
    <property type="entry name" value="EAL"/>
    <property type="match status" value="1"/>
</dbReference>
<dbReference type="PANTHER" id="PTHR44757:SF2">
    <property type="entry name" value="BIOFILM ARCHITECTURE MAINTENANCE PROTEIN MBAA"/>
    <property type="match status" value="1"/>
</dbReference>
<dbReference type="NCBIfam" id="TIGR00229">
    <property type="entry name" value="sensory_box"/>
    <property type="match status" value="1"/>
</dbReference>
<organism evidence="8 9">
    <name type="scientific">Salisediminibacterium halotolerans</name>
    <dbReference type="NCBI Taxonomy" id="517425"/>
    <lineage>
        <taxon>Bacteria</taxon>
        <taxon>Bacillati</taxon>
        <taxon>Bacillota</taxon>
        <taxon>Bacilli</taxon>
        <taxon>Bacillales</taxon>
        <taxon>Bacillaceae</taxon>
        <taxon>Salisediminibacterium</taxon>
    </lineage>
</organism>
<dbReference type="Gene3D" id="6.10.340.10">
    <property type="match status" value="1"/>
</dbReference>
<dbReference type="InterPro" id="IPR052155">
    <property type="entry name" value="Biofilm_reg_signaling"/>
</dbReference>
<evidence type="ECO:0000313" key="9">
    <source>
        <dbReference type="Proteomes" id="UP000199318"/>
    </source>
</evidence>
<keyword evidence="2" id="KW-1003">Cell membrane</keyword>
<dbReference type="InterPro" id="IPR003018">
    <property type="entry name" value="GAF"/>
</dbReference>
<dbReference type="InterPro" id="IPR035965">
    <property type="entry name" value="PAS-like_dom_sf"/>
</dbReference>
<dbReference type="SUPFAM" id="SSF55785">
    <property type="entry name" value="PYP-like sensor domain (PAS domain)"/>
    <property type="match status" value="1"/>
</dbReference>
<dbReference type="Pfam" id="PF00672">
    <property type="entry name" value="HAMP"/>
    <property type="match status" value="1"/>
</dbReference>
<dbReference type="InterPro" id="IPR000014">
    <property type="entry name" value="PAS"/>
</dbReference>
<dbReference type="SUPFAM" id="SSF141868">
    <property type="entry name" value="EAL domain-like"/>
    <property type="match status" value="1"/>
</dbReference>
<comment type="subcellular location">
    <subcellularLocation>
        <location evidence="1">Cell membrane</location>
    </subcellularLocation>
</comment>
<dbReference type="SUPFAM" id="SSF55073">
    <property type="entry name" value="Nucleotide cyclase"/>
    <property type="match status" value="1"/>
</dbReference>
<comment type="caution">
    <text evidence="8">The sequence shown here is derived from an EMBL/GenBank/DDBJ whole genome shotgun (WGS) entry which is preliminary data.</text>
</comment>
<evidence type="ECO:0000256" key="3">
    <source>
        <dbReference type="ARBA" id="ARBA00023136"/>
    </source>
</evidence>
<dbReference type="CDD" id="cd01949">
    <property type="entry name" value="GGDEF"/>
    <property type="match status" value="1"/>
</dbReference>
<dbReference type="PANTHER" id="PTHR44757">
    <property type="entry name" value="DIGUANYLATE CYCLASE DGCP"/>
    <property type="match status" value="1"/>
</dbReference>
<protein>
    <submittedName>
        <fullName evidence="8">PAS domain S-box-containing protein/diguanylate cyclase (GGDEF) domain-containing protein</fullName>
    </submittedName>
</protein>
<dbReference type="STRING" id="1464123.SAMN05444126_11749"/>
<dbReference type="InterPro" id="IPR029787">
    <property type="entry name" value="Nucleotide_cyclase"/>
</dbReference>
<accession>A0A1H9V223</accession>
<dbReference type="CDD" id="cd01948">
    <property type="entry name" value="EAL"/>
    <property type="match status" value="1"/>
</dbReference>
<dbReference type="PROSITE" id="PS50883">
    <property type="entry name" value="EAL"/>
    <property type="match status" value="1"/>
</dbReference>
<dbReference type="Gene3D" id="3.20.20.450">
    <property type="entry name" value="EAL domain"/>
    <property type="match status" value="1"/>
</dbReference>
<dbReference type="Gene3D" id="3.30.450.40">
    <property type="match status" value="1"/>
</dbReference>
<dbReference type="InterPro" id="IPR003660">
    <property type="entry name" value="HAMP_dom"/>
</dbReference>
<dbReference type="PROSITE" id="PS50887">
    <property type="entry name" value="GGDEF"/>
    <property type="match status" value="1"/>
</dbReference>